<gene>
    <name evidence="8" type="ORF">BXYJ_LOCUS6649</name>
</gene>
<reference evidence="11" key="1">
    <citation type="submission" date="2016-11" db="UniProtKB">
        <authorList>
            <consortium name="WormBaseParasite"/>
        </authorList>
    </citation>
    <scope>IDENTIFICATION</scope>
</reference>
<keyword evidence="3" id="KW-0963">Cytoplasm</keyword>
<feature type="compositionally biased region" description="Polar residues" evidence="6">
    <location>
        <begin position="60"/>
        <end position="71"/>
    </location>
</feature>
<dbReference type="WBParaSite" id="BXY_1636800.1">
    <property type="protein sequence ID" value="BXY_1636800.1"/>
    <property type="gene ID" value="BXY_1636800"/>
</dbReference>
<evidence type="ECO:0000256" key="3">
    <source>
        <dbReference type="ARBA" id="ARBA00022490"/>
    </source>
</evidence>
<evidence type="ECO:0000313" key="10">
    <source>
        <dbReference type="Proteomes" id="UP000659654"/>
    </source>
</evidence>
<dbReference type="InterPro" id="IPR016024">
    <property type="entry name" value="ARM-type_fold"/>
</dbReference>
<dbReference type="GO" id="GO:0005737">
    <property type="term" value="C:cytoplasm"/>
    <property type="evidence" value="ECO:0007669"/>
    <property type="project" value="UniProtKB-SubCell"/>
</dbReference>
<dbReference type="SMR" id="A0A1I7STJ8"/>
<dbReference type="Pfam" id="PF02847">
    <property type="entry name" value="MA3"/>
    <property type="match status" value="2"/>
</dbReference>
<protein>
    <submittedName>
        <fullName evidence="8">(pine wood nematode) hypothetical protein</fullName>
    </submittedName>
</protein>
<reference evidence="8" key="2">
    <citation type="submission" date="2020-09" db="EMBL/GenBank/DDBJ databases">
        <authorList>
            <person name="Kikuchi T."/>
        </authorList>
    </citation>
    <scope>NUCLEOTIDE SEQUENCE</scope>
    <source>
        <strain evidence="8">Ka4C1</strain>
    </source>
</reference>
<dbReference type="PANTHER" id="PTHR12626">
    <property type="entry name" value="PROGRAMMED CELL DEATH 4"/>
    <property type="match status" value="1"/>
</dbReference>
<feature type="domain" description="MI" evidence="7">
    <location>
        <begin position="143"/>
        <end position="266"/>
    </location>
</feature>
<evidence type="ECO:0000313" key="11">
    <source>
        <dbReference type="WBParaSite" id="BXY_1636800.1"/>
    </source>
</evidence>
<dbReference type="InterPro" id="IPR003891">
    <property type="entry name" value="Initiation_fac_eIF4g_MI"/>
</dbReference>
<organism evidence="9 11">
    <name type="scientific">Bursaphelenchus xylophilus</name>
    <name type="common">Pinewood nematode worm</name>
    <name type="synonym">Aphelenchoides xylophilus</name>
    <dbReference type="NCBI Taxonomy" id="6326"/>
    <lineage>
        <taxon>Eukaryota</taxon>
        <taxon>Metazoa</taxon>
        <taxon>Ecdysozoa</taxon>
        <taxon>Nematoda</taxon>
        <taxon>Chromadorea</taxon>
        <taxon>Rhabditida</taxon>
        <taxon>Tylenchina</taxon>
        <taxon>Tylenchomorpha</taxon>
        <taxon>Aphelenchoidea</taxon>
        <taxon>Aphelenchoididae</taxon>
        <taxon>Bursaphelenchus</taxon>
    </lineage>
</organism>
<dbReference type="Proteomes" id="UP000095284">
    <property type="component" value="Unplaced"/>
</dbReference>
<keyword evidence="4" id="KW-0677">Repeat</keyword>
<keyword evidence="5" id="KW-0539">Nucleus</keyword>
<feature type="region of interest" description="Disordered" evidence="6">
    <location>
        <begin position="38"/>
        <end position="96"/>
    </location>
</feature>
<comment type="subcellular location">
    <subcellularLocation>
        <location evidence="1">Cytoplasm</location>
    </subcellularLocation>
</comment>
<evidence type="ECO:0000256" key="2">
    <source>
        <dbReference type="ARBA" id="ARBA00005497"/>
    </source>
</evidence>
<dbReference type="AlphaFoldDB" id="A0A1I7STJ8"/>
<dbReference type="OrthoDB" id="5794722at2759"/>
<feature type="domain" description="MI" evidence="7">
    <location>
        <begin position="306"/>
        <end position="429"/>
    </location>
</feature>
<evidence type="ECO:0000256" key="4">
    <source>
        <dbReference type="ARBA" id="ARBA00022737"/>
    </source>
</evidence>
<dbReference type="InterPro" id="IPR039778">
    <property type="entry name" value="PDCD4"/>
</dbReference>
<evidence type="ECO:0000256" key="5">
    <source>
        <dbReference type="ARBA" id="ARBA00023242"/>
    </source>
</evidence>
<evidence type="ECO:0000313" key="8">
    <source>
        <dbReference type="EMBL" id="CAD5221380.1"/>
    </source>
</evidence>
<proteinExistence type="inferred from homology"/>
<dbReference type="GO" id="GO:0045892">
    <property type="term" value="P:negative regulation of DNA-templated transcription"/>
    <property type="evidence" value="ECO:0007669"/>
    <property type="project" value="InterPro"/>
</dbReference>
<evidence type="ECO:0000256" key="6">
    <source>
        <dbReference type="SAM" id="MobiDB-lite"/>
    </source>
</evidence>
<evidence type="ECO:0000313" key="9">
    <source>
        <dbReference type="Proteomes" id="UP000095284"/>
    </source>
</evidence>
<sequence>MESFDFNSNGYKVKKVFKSKKERYDDPEQQAEALYAKENGLPAPVKKHNSAEEAKAAAINSRNRSKSTSDLKPSAAKPKTSNVKADRKARSRGVSGCYSKKDGNRFEYGLDDYVNQKEDVIDESDVEDGGDLSEDYIDYVYSFDVEKVHGALKEYFNNGSVECALADLTVLLFDRESKSRMAKEVMRCSLDYDQGRVVQGYKLLCALLDEGHLSDRNVLSAIEDLLLELEEIIHDMPKARGFLGTLIAKLISDGVIGRIAFDDITSKLNHSRQAMSCALEVYMYLNNKALLKGKFEDCGAYAPLEVLRDQMEKILREFLLSGDADEVSERLKELHALHFHHELVYLVGFYALDRMRDTTMEKLAGLLKHLLNTGYLLESCIEPGFLRLFKELPDLVIDIPAAYSLCDVWVKKCKKSGLISDGLTEKLPKNSTRRNRTLSEGADGKFQYIDAAGEAMLVA</sequence>
<evidence type="ECO:0000256" key="1">
    <source>
        <dbReference type="ARBA" id="ARBA00004496"/>
    </source>
</evidence>
<dbReference type="Proteomes" id="UP000582659">
    <property type="component" value="Unassembled WGS sequence"/>
</dbReference>
<dbReference type="SUPFAM" id="SSF48371">
    <property type="entry name" value="ARM repeat"/>
    <property type="match status" value="2"/>
</dbReference>
<dbReference type="eggNOG" id="KOG0403">
    <property type="taxonomic scope" value="Eukaryota"/>
</dbReference>
<dbReference type="EMBL" id="CAJFDI010000003">
    <property type="protein sequence ID" value="CAD5221380.1"/>
    <property type="molecule type" value="Genomic_DNA"/>
</dbReference>
<accession>A0A1I7STJ8</accession>
<dbReference type="PANTHER" id="PTHR12626:SF0">
    <property type="entry name" value="PROGRAMMED CELL DEATH PROTEIN 4"/>
    <property type="match status" value="1"/>
</dbReference>
<dbReference type="PROSITE" id="PS51366">
    <property type="entry name" value="MI"/>
    <property type="match status" value="2"/>
</dbReference>
<evidence type="ECO:0000259" key="7">
    <source>
        <dbReference type="PROSITE" id="PS51366"/>
    </source>
</evidence>
<comment type="similarity">
    <text evidence="2">Belongs to the PDCD4 family.</text>
</comment>
<dbReference type="SMART" id="SM00544">
    <property type="entry name" value="MA3"/>
    <property type="match status" value="2"/>
</dbReference>
<keyword evidence="10" id="KW-1185">Reference proteome</keyword>
<dbReference type="Gene3D" id="1.25.40.180">
    <property type="match status" value="2"/>
</dbReference>
<dbReference type="EMBL" id="CAJFCV020000003">
    <property type="protein sequence ID" value="CAG9108320.1"/>
    <property type="molecule type" value="Genomic_DNA"/>
</dbReference>
<dbReference type="Proteomes" id="UP000659654">
    <property type="component" value="Unassembled WGS sequence"/>
</dbReference>
<name>A0A1I7STJ8_BURXY</name>